<feature type="compositionally biased region" description="Polar residues" evidence="5">
    <location>
        <begin position="1"/>
        <end position="11"/>
    </location>
</feature>
<sequence length="659" mass="73459">MATHLQSSSPNKRPKTLAPNSRSPPSSISKGKSKVDEEPPPPIAENESADCCGICLSEAGVSRGHIDCCNHYYCFVCIMEWAKVESKCPLCKRRFSTIRRPPKPPVFATERLVQVPIRDQVCHYFGNATIGPPNLYSEVKCSICQGIADESLLLLCDLCDSSSHTYCVGLGYTVPEGDWFCQDCTLLRDEHLNSESNNDSDVQMSSVYKISTNEHISVSDIVRESRGHAVRRTGSASSDPCYLPPPTSTDDEEVLINNIKRSSSTSLDIVARQPLKPNARTLRHCRNLHDRIRALRQNWNGFRSGVLRFSSNHGEGNISQNSVTLRSEESSVSCLNQQSMAQGSSSDIKNDTRNNEIQKAWEMFDQAKSIRQDRERSNIERQASKCLIRKLNPIRSPYYVSNRQVSLSQENGAKNVGSMGVVDHHNCSFEKDNYEQPSSSSGKGMSKLHVAMDVTYCREGSIIGHSTAHQELRCSMETISHPHNANTRTEKLPATKTLKRPQCLGSNASVVSNIDRIKGVNHSSSSHSKVKHAKEKRELEKIYVDSQQYNDAKSEIQSLVKLNLKLQTKEEKLDVDAFKEVARLATHSILAVCGLEHPRPGSSSIPGNNICSHPNDIRQHQKSSLMPSSCRECFYAFVKDVVNSAVLQNKRTQKKPMIS</sequence>
<feature type="region of interest" description="Disordered" evidence="5">
    <location>
        <begin position="1"/>
        <end position="46"/>
    </location>
</feature>
<feature type="domain" description="PHD-type" evidence="6">
    <location>
        <begin position="138"/>
        <end position="187"/>
    </location>
</feature>
<dbReference type="PANTHER" id="PTHR47177">
    <property type="entry name" value="F18C1.6 PROTEIN"/>
    <property type="match status" value="1"/>
</dbReference>
<dbReference type="PANTHER" id="PTHR47177:SF4">
    <property type="entry name" value="OS06G0283200 PROTEIN"/>
    <property type="match status" value="1"/>
</dbReference>
<evidence type="ECO:0000256" key="4">
    <source>
        <dbReference type="PROSITE-ProRule" id="PRU00175"/>
    </source>
</evidence>
<keyword evidence="2 4" id="KW-0863">Zinc-finger</keyword>
<dbReference type="SUPFAM" id="SSF57903">
    <property type="entry name" value="FYVE/PHD zinc finger"/>
    <property type="match status" value="1"/>
</dbReference>
<dbReference type="AlphaFoldDB" id="A0AAD4JJU0"/>
<dbReference type="InterPro" id="IPR013083">
    <property type="entry name" value="Znf_RING/FYVE/PHD"/>
</dbReference>
<dbReference type="InterPro" id="IPR017907">
    <property type="entry name" value="Znf_RING_CS"/>
</dbReference>
<keyword evidence="3" id="KW-0862">Zinc</keyword>
<comment type="caution">
    <text evidence="8">The sequence shown here is derived from an EMBL/GenBank/DDBJ whole genome shotgun (WGS) entry which is preliminary data.</text>
</comment>
<evidence type="ECO:0000256" key="1">
    <source>
        <dbReference type="ARBA" id="ARBA00022723"/>
    </source>
</evidence>
<dbReference type="Proteomes" id="UP001190926">
    <property type="component" value="Unassembled WGS sequence"/>
</dbReference>
<evidence type="ECO:0000256" key="5">
    <source>
        <dbReference type="SAM" id="MobiDB-lite"/>
    </source>
</evidence>
<protein>
    <submittedName>
        <fullName evidence="8">Uncharacterized protein</fullName>
    </submittedName>
</protein>
<dbReference type="SMART" id="SM00184">
    <property type="entry name" value="RING"/>
    <property type="match status" value="2"/>
</dbReference>
<dbReference type="PROSITE" id="PS00518">
    <property type="entry name" value="ZF_RING_1"/>
    <property type="match status" value="1"/>
</dbReference>
<organism evidence="8 9">
    <name type="scientific">Perilla frutescens var. hirtella</name>
    <name type="common">Perilla citriodora</name>
    <name type="synonym">Perilla setoyensis</name>
    <dbReference type="NCBI Taxonomy" id="608512"/>
    <lineage>
        <taxon>Eukaryota</taxon>
        <taxon>Viridiplantae</taxon>
        <taxon>Streptophyta</taxon>
        <taxon>Embryophyta</taxon>
        <taxon>Tracheophyta</taxon>
        <taxon>Spermatophyta</taxon>
        <taxon>Magnoliopsida</taxon>
        <taxon>eudicotyledons</taxon>
        <taxon>Gunneridae</taxon>
        <taxon>Pentapetalae</taxon>
        <taxon>asterids</taxon>
        <taxon>lamiids</taxon>
        <taxon>Lamiales</taxon>
        <taxon>Lamiaceae</taxon>
        <taxon>Nepetoideae</taxon>
        <taxon>Elsholtzieae</taxon>
        <taxon>Perilla</taxon>
    </lineage>
</organism>
<dbReference type="Gene3D" id="3.30.40.10">
    <property type="entry name" value="Zinc/RING finger domain, C3HC4 (zinc finger)"/>
    <property type="match status" value="2"/>
</dbReference>
<dbReference type="SUPFAM" id="SSF57850">
    <property type="entry name" value="RING/U-box"/>
    <property type="match status" value="1"/>
</dbReference>
<keyword evidence="9" id="KW-1185">Reference proteome</keyword>
<proteinExistence type="predicted"/>
<reference evidence="8 9" key="1">
    <citation type="journal article" date="2021" name="Nat. Commun.">
        <title>Incipient diploidization of the medicinal plant Perilla within 10,000 years.</title>
        <authorList>
            <person name="Zhang Y."/>
            <person name="Shen Q."/>
            <person name="Leng L."/>
            <person name="Zhang D."/>
            <person name="Chen S."/>
            <person name="Shi Y."/>
            <person name="Ning Z."/>
            <person name="Chen S."/>
        </authorList>
    </citation>
    <scope>NUCLEOTIDE SEQUENCE [LARGE SCALE GENOMIC DNA]</scope>
    <source>
        <strain evidence="9">cv. PC099</strain>
    </source>
</reference>
<dbReference type="PROSITE" id="PS50016">
    <property type="entry name" value="ZF_PHD_2"/>
    <property type="match status" value="1"/>
</dbReference>
<dbReference type="EMBL" id="SDAM02000051">
    <property type="protein sequence ID" value="KAH6834423.1"/>
    <property type="molecule type" value="Genomic_DNA"/>
</dbReference>
<dbReference type="InterPro" id="IPR058746">
    <property type="entry name" value="Znf_RING-type_Topors"/>
</dbReference>
<dbReference type="InterPro" id="IPR001965">
    <property type="entry name" value="Znf_PHD"/>
</dbReference>
<keyword evidence="1" id="KW-0479">Metal-binding</keyword>
<dbReference type="GO" id="GO:0008270">
    <property type="term" value="F:zinc ion binding"/>
    <property type="evidence" value="ECO:0007669"/>
    <property type="project" value="UniProtKB-KW"/>
</dbReference>
<name>A0AAD4JJU0_PERFH</name>
<dbReference type="InterPro" id="IPR001841">
    <property type="entry name" value="Znf_RING"/>
</dbReference>
<dbReference type="PROSITE" id="PS50089">
    <property type="entry name" value="ZF_RING_2"/>
    <property type="match status" value="1"/>
</dbReference>
<evidence type="ECO:0000256" key="2">
    <source>
        <dbReference type="ARBA" id="ARBA00022771"/>
    </source>
</evidence>
<evidence type="ECO:0000256" key="3">
    <source>
        <dbReference type="ARBA" id="ARBA00022833"/>
    </source>
</evidence>
<feature type="domain" description="RING-type" evidence="7">
    <location>
        <begin position="52"/>
        <end position="92"/>
    </location>
</feature>
<accession>A0AAD4JJU0</accession>
<evidence type="ECO:0000259" key="6">
    <source>
        <dbReference type="PROSITE" id="PS50016"/>
    </source>
</evidence>
<feature type="compositionally biased region" description="Low complexity" evidence="5">
    <location>
        <begin position="19"/>
        <end position="30"/>
    </location>
</feature>
<feature type="region of interest" description="Disordered" evidence="5">
    <location>
        <begin position="227"/>
        <end position="248"/>
    </location>
</feature>
<evidence type="ECO:0000313" key="9">
    <source>
        <dbReference type="Proteomes" id="UP001190926"/>
    </source>
</evidence>
<evidence type="ECO:0000259" key="7">
    <source>
        <dbReference type="PROSITE" id="PS50089"/>
    </source>
</evidence>
<dbReference type="Pfam" id="PF00628">
    <property type="entry name" value="PHD"/>
    <property type="match status" value="1"/>
</dbReference>
<dbReference type="InterPro" id="IPR019787">
    <property type="entry name" value="Znf_PHD-finger"/>
</dbReference>
<gene>
    <name evidence="8" type="ORF">C2S53_004553</name>
</gene>
<dbReference type="SMART" id="SM00249">
    <property type="entry name" value="PHD"/>
    <property type="match status" value="1"/>
</dbReference>
<dbReference type="InterPro" id="IPR011011">
    <property type="entry name" value="Znf_FYVE_PHD"/>
</dbReference>
<dbReference type="CDD" id="cd16574">
    <property type="entry name" value="RING-HC_Topors"/>
    <property type="match status" value="1"/>
</dbReference>
<evidence type="ECO:0000313" key="8">
    <source>
        <dbReference type="EMBL" id="KAH6834423.1"/>
    </source>
</evidence>